<dbReference type="AlphaFoldDB" id="A0A820H5W9"/>
<feature type="non-terminal residue" evidence="1">
    <location>
        <position position="1"/>
    </location>
</feature>
<name>A0A820H5W9_9BILA</name>
<reference evidence="1" key="1">
    <citation type="submission" date="2021-02" db="EMBL/GenBank/DDBJ databases">
        <authorList>
            <person name="Nowell W R."/>
        </authorList>
    </citation>
    <scope>NUCLEOTIDE SEQUENCE</scope>
</reference>
<dbReference type="Proteomes" id="UP000663844">
    <property type="component" value="Unassembled WGS sequence"/>
</dbReference>
<dbReference type="PANTHER" id="PTHR31497">
    <property type="entry name" value="AUTOCRINE PROLIFERATION REPRESSOR PROTEIN A"/>
    <property type="match status" value="1"/>
</dbReference>
<dbReference type="PANTHER" id="PTHR31497:SF0">
    <property type="entry name" value="AUTOCRINE PROLIFERATION REPRESSOR PROTEIN A"/>
    <property type="match status" value="1"/>
</dbReference>
<organism evidence="1 2">
    <name type="scientific">Adineta steineri</name>
    <dbReference type="NCBI Taxonomy" id="433720"/>
    <lineage>
        <taxon>Eukaryota</taxon>
        <taxon>Metazoa</taxon>
        <taxon>Spiralia</taxon>
        <taxon>Gnathifera</taxon>
        <taxon>Rotifera</taxon>
        <taxon>Eurotatoria</taxon>
        <taxon>Bdelloidea</taxon>
        <taxon>Adinetida</taxon>
        <taxon>Adinetidae</taxon>
        <taxon>Adineta</taxon>
    </lineage>
</organism>
<comment type="caution">
    <text evidence="1">The sequence shown here is derived from an EMBL/GenBank/DDBJ whole genome shotgun (WGS) entry which is preliminary data.</text>
</comment>
<protein>
    <submittedName>
        <fullName evidence="1">Uncharacterized protein</fullName>
    </submittedName>
</protein>
<gene>
    <name evidence="1" type="ORF">OXD698_LOCUS45442</name>
</gene>
<sequence>AQTATTIVYSLTIANPMDGWEGFYIQVNFPGADGTVLELTTETQIVPDTYPTNECSGDSCYGTLV</sequence>
<dbReference type="EMBL" id="CAJOAZ010015055">
    <property type="protein sequence ID" value="CAF4288163.1"/>
    <property type="molecule type" value="Genomic_DNA"/>
</dbReference>
<proteinExistence type="predicted"/>
<evidence type="ECO:0000313" key="1">
    <source>
        <dbReference type="EMBL" id="CAF4288163.1"/>
    </source>
</evidence>
<evidence type="ECO:0000313" key="2">
    <source>
        <dbReference type="Proteomes" id="UP000663844"/>
    </source>
</evidence>
<accession>A0A820H5W9</accession>
<dbReference type="InterPro" id="IPR009199">
    <property type="entry name" value="PhoPQ-act_pathogen-rel_PqaA"/>
</dbReference>